<protein>
    <submittedName>
        <fullName evidence="6">Uncharacterized protein</fullName>
    </submittedName>
</protein>
<keyword evidence="3 5" id="KW-0808">Transferase</keyword>
<name>A0A177TQT8_9BASI</name>
<dbReference type="Pfam" id="PF01066">
    <property type="entry name" value="CDP-OH_P_transf"/>
    <property type="match status" value="1"/>
</dbReference>
<evidence type="ECO:0000313" key="6">
    <source>
        <dbReference type="EMBL" id="KAE8251383.1"/>
    </source>
</evidence>
<evidence type="ECO:0000256" key="3">
    <source>
        <dbReference type="ARBA" id="ARBA00022679"/>
    </source>
</evidence>
<dbReference type="GO" id="GO:0016780">
    <property type="term" value="F:phosphotransferase activity, for other substituted phosphate groups"/>
    <property type="evidence" value="ECO:0007669"/>
    <property type="project" value="InterPro"/>
</dbReference>
<proteinExistence type="inferred from homology"/>
<dbReference type="GO" id="GO:0016020">
    <property type="term" value="C:membrane"/>
    <property type="evidence" value="ECO:0007669"/>
    <property type="project" value="UniProtKB-SubCell"/>
</dbReference>
<reference evidence="6" key="2">
    <citation type="journal article" date="2019" name="IMA Fungus">
        <title>Genome sequencing and comparison of five Tilletia species to identify candidate genes for the detection of regulated species infecting wheat.</title>
        <authorList>
            <person name="Nguyen H.D.T."/>
            <person name="Sultana T."/>
            <person name="Kesanakurti P."/>
            <person name="Hambleton S."/>
        </authorList>
    </citation>
    <scope>NUCLEOTIDE SEQUENCE</scope>
    <source>
        <strain evidence="6">DAOMC 236416</strain>
    </source>
</reference>
<evidence type="ECO:0000256" key="4">
    <source>
        <dbReference type="ARBA" id="ARBA00023136"/>
    </source>
</evidence>
<dbReference type="AlphaFoldDB" id="A0A177TQT8"/>
<dbReference type="Gene3D" id="1.20.120.1760">
    <property type="match status" value="2"/>
</dbReference>
<dbReference type="InterPro" id="IPR000462">
    <property type="entry name" value="CDP-OH_P_trans"/>
</dbReference>
<comment type="subcellular location">
    <subcellularLocation>
        <location evidence="1">Membrane</location>
    </subcellularLocation>
</comment>
<keyword evidence="7" id="KW-1185">Reference proteome</keyword>
<dbReference type="InterPro" id="IPR048254">
    <property type="entry name" value="CDP_ALCOHOL_P_TRANSF_CS"/>
</dbReference>
<dbReference type="InterPro" id="IPR014472">
    <property type="entry name" value="CHOPT"/>
</dbReference>
<evidence type="ECO:0000256" key="5">
    <source>
        <dbReference type="RuleBase" id="RU003750"/>
    </source>
</evidence>
<dbReference type="EMBL" id="LWDF02000249">
    <property type="protein sequence ID" value="KAE8251383.1"/>
    <property type="molecule type" value="Genomic_DNA"/>
</dbReference>
<dbReference type="PANTHER" id="PTHR10414:SF37">
    <property type="entry name" value="BB IN A BOXCAR, ISOFORM C"/>
    <property type="match status" value="1"/>
</dbReference>
<keyword evidence="4" id="KW-0472">Membrane</keyword>
<comment type="caution">
    <text evidence="6">The sequence shown here is derived from an EMBL/GenBank/DDBJ whole genome shotgun (WGS) entry which is preliminary data.</text>
</comment>
<dbReference type="GO" id="GO:0008654">
    <property type="term" value="P:phospholipid biosynthetic process"/>
    <property type="evidence" value="ECO:0007669"/>
    <property type="project" value="InterPro"/>
</dbReference>
<sequence>MFNYIPAERRRNLHLYKYSGVDQSLVSRYILNPYWNWLVTLFPKTVAPNTITLSGLLLVGINFITLLLHDGALQCGVDSKLDPTSSLFNNTDLKQLISAGQALPVTPFLPRHGLPERIQSTSIVPGWNLLSLFSSATSGDSAPLNGSTCLPHWVYYTWALCLFLYQSLDSIDGKQARRTGMAGPLGELFDHGCDAINTTLECILISSALNLGRSYWTLASIIATLSNFYLTTWEEFHTGTLFLSAFSGPVEGILMIVAVYGVTAYAGGPTFWDQGVLNVTGLSKIGIVQQFLSKWNFPLSEAFLLFGAVGLAFNVVASYSNVLAAIAKKRQAAGKSAASASTGSSLKPLLGLLPLLVQVAGNTVWVTAQKQQIMVDGHAFIPFLSYWGIAFAYNVGLLIVAHVTKAPFPYWNAAAVWSVIGAIDASLPSPLLQSTPGRVRATIYVSLLAALFLYGHFCYHVITTITKEIGVPCFVVRPKRAVEEETKGTAAVVQNKKSS</sequence>
<dbReference type="InterPro" id="IPR043130">
    <property type="entry name" value="CDP-OH_PTrfase_TM_dom"/>
</dbReference>
<dbReference type="PROSITE" id="PS00379">
    <property type="entry name" value="CDP_ALCOHOL_P_TRANSF"/>
    <property type="match status" value="1"/>
</dbReference>
<evidence type="ECO:0000256" key="1">
    <source>
        <dbReference type="ARBA" id="ARBA00004370"/>
    </source>
</evidence>
<evidence type="ECO:0000256" key="2">
    <source>
        <dbReference type="ARBA" id="ARBA00010441"/>
    </source>
</evidence>
<reference evidence="6" key="1">
    <citation type="submission" date="2016-04" db="EMBL/GenBank/DDBJ databases">
        <authorList>
            <person name="Nguyen H.D."/>
            <person name="Samba Siva P."/>
            <person name="Cullis J."/>
            <person name="Levesque C.A."/>
            <person name="Hambleton S."/>
        </authorList>
    </citation>
    <scope>NUCLEOTIDE SEQUENCE</scope>
    <source>
        <strain evidence="6">DAOMC 236416</strain>
    </source>
</reference>
<comment type="similarity">
    <text evidence="2 5">Belongs to the CDP-alcohol phosphatidyltransferase class-I family.</text>
</comment>
<dbReference type="PANTHER" id="PTHR10414">
    <property type="entry name" value="ETHANOLAMINEPHOSPHOTRANSFERASE"/>
    <property type="match status" value="1"/>
</dbReference>
<evidence type="ECO:0000313" key="7">
    <source>
        <dbReference type="Proteomes" id="UP000077521"/>
    </source>
</evidence>
<accession>A0A177TQT8</accession>
<dbReference type="Proteomes" id="UP000077521">
    <property type="component" value="Unassembled WGS sequence"/>
</dbReference>
<organism evidence="6 7">
    <name type="scientific">Tilletia indica</name>
    <dbReference type="NCBI Taxonomy" id="43049"/>
    <lineage>
        <taxon>Eukaryota</taxon>
        <taxon>Fungi</taxon>
        <taxon>Dikarya</taxon>
        <taxon>Basidiomycota</taxon>
        <taxon>Ustilaginomycotina</taxon>
        <taxon>Exobasidiomycetes</taxon>
        <taxon>Tilletiales</taxon>
        <taxon>Tilletiaceae</taxon>
        <taxon>Tilletia</taxon>
    </lineage>
</organism>
<gene>
    <name evidence="6" type="ORF">A4X13_0g4017</name>
</gene>